<comment type="caution">
    <text evidence="11">The sequence shown here is derived from an EMBL/GenBank/DDBJ whole genome shotgun (WGS) entry which is preliminary data.</text>
</comment>
<evidence type="ECO:0000256" key="3">
    <source>
        <dbReference type="ARBA" id="ARBA00022448"/>
    </source>
</evidence>
<feature type="transmembrane region" description="Helical" evidence="10">
    <location>
        <begin position="50"/>
        <end position="69"/>
    </location>
</feature>
<keyword evidence="8" id="KW-0407">Ion channel</keyword>
<evidence type="ECO:0000256" key="5">
    <source>
        <dbReference type="ARBA" id="ARBA00022989"/>
    </source>
</evidence>
<dbReference type="GO" id="GO:0015743">
    <property type="term" value="P:malate transport"/>
    <property type="evidence" value="ECO:0007669"/>
    <property type="project" value="InterPro"/>
</dbReference>
<feature type="transmembrane region" description="Helical" evidence="10">
    <location>
        <begin position="159"/>
        <end position="179"/>
    </location>
</feature>
<keyword evidence="4 10" id="KW-0812">Transmembrane</keyword>
<evidence type="ECO:0000313" key="11">
    <source>
        <dbReference type="EMBL" id="OMO50999.1"/>
    </source>
</evidence>
<dbReference type="AlphaFoldDB" id="A0A1R3FYV4"/>
<feature type="transmembrane region" description="Helical" evidence="10">
    <location>
        <begin position="133"/>
        <end position="152"/>
    </location>
</feature>
<dbReference type="Pfam" id="PF11744">
    <property type="entry name" value="ALMT"/>
    <property type="match status" value="2"/>
</dbReference>
<evidence type="ECO:0000313" key="12">
    <source>
        <dbReference type="Proteomes" id="UP000187203"/>
    </source>
</evidence>
<dbReference type="GO" id="GO:0034220">
    <property type="term" value="P:monoatomic ion transmembrane transport"/>
    <property type="evidence" value="ECO:0007669"/>
    <property type="project" value="UniProtKB-KW"/>
</dbReference>
<feature type="transmembrane region" description="Helical" evidence="10">
    <location>
        <begin position="75"/>
        <end position="95"/>
    </location>
</feature>
<dbReference type="Proteomes" id="UP000187203">
    <property type="component" value="Unassembled WGS sequence"/>
</dbReference>
<keyword evidence="7 10" id="KW-0472">Membrane</keyword>
<reference evidence="12" key="1">
    <citation type="submission" date="2013-09" db="EMBL/GenBank/DDBJ databases">
        <title>Corchorus olitorius genome sequencing.</title>
        <authorList>
            <person name="Alam M."/>
            <person name="Haque M.S."/>
            <person name="Islam M.S."/>
            <person name="Emdad E.M."/>
            <person name="Islam M.M."/>
            <person name="Ahmed B."/>
            <person name="Halim A."/>
            <person name="Hossen Q.M.M."/>
            <person name="Hossain M.Z."/>
            <person name="Ahmed R."/>
            <person name="Khan M.M."/>
            <person name="Islam R."/>
            <person name="Rashid M.M."/>
            <person name="Khan S.A."/>
            <person name="Rahman M.S."/>
            <person name="Alam M."/>
            <person name="Yahiya A.S."/>
            <person name="Khan M.S."/>
            <person name="Azam M.S."/>
            <person name="Haque T."/>
            <person name="Lashkar M.Z.H."/>
            <person name="Akhand A.I."/>
            <person name="Morshed G."/>
            <person name="Roy S."/>
            <person name="Uddin K.S."/>
            <person name="Rabeya T."/>
            <person name="Hossain A.S."/>
            <person name="Chowdhury A."/>
            <person name="Snigdha A.R."/>
            <person name="Mortoza M.S."/>
            <person name="Matin S.A."/>
            <person name="Hoque S.M.E."/>
            <person name="Islam M.K."/>
            <person name="Roy D.K."/>
            <person name="Haider R."/>
            <person name="Moosa M.M."/>
            <person name="Elias S.M."/>
            <person name="Hasan A.M."/>
            <person name="Jahan S."/>
            <person name="Shafiuddin M."/>
            <person name="Mahmood N."/>
            <person name="Shommy N.S."/>
        </authorList>
    </citation>
    <scope>NUCLEOTIDE SEQUENCE [LARGE SCALE GENOMIC DNA]</scope>
    <source>
        <strain evidence="12">cv. O-4</strain>
    </source>
</reference>
<dbReference type="OrthoDB" id="68611at2759"/>
<organism evidence="11 12">
    <name type="scientific">Corchorus olitorius</name>
    <dbReference type="NCBI Taxonomy" id="93759"/>
    <lineage>
        <taxon>Eukaryota</taxon>
        <taxon>Viridiplantae</taxon>
        <taxon>Streptophyta</taxon>
        <taxon>Embryophyta</taxon>
        <taxon>Tracheophyta</taxon>
        <taxon>Spermatophyta</taxon>
        <taxon>Magnoliopsida</taxon>
        <taxon>eudicotyledons</taxon>
        <taxon>Gunneridae</taxon>
        <taxon>Pentapetalae</taxon>
        <taxon>rosids</taxon>
        <taxon>malvids</taxon>
        <taxon>Malvales</taxon>
        <taxon>Malvaceae</taxon>
        <taxon>Grewioideae</taxon>
        <taxon>Apeibeae</taxon>
        <taxon>Corchorus</taxon>
    </lineage>
</organism>
<accession>A0A1R3FYV4</accession>
<evidence type="ECO:0000256" key="2">
    <source>
        <dbReference type="ARBA" id="ARBA00007079"/>
    </source>
</evidence>
<dbReference type="EMBL" id="AWUE01024357">
    <property type="protein sequence ID" value="OMO50999.1"/>
    <property type="molecule type" value="Genomic_DNA"/>
</dbReference>
<comment type="subcellular location">
    <subcellularLocation>
        <location evidence="1">Membrane</location>
        <topology evidence="1">Multi-pass membrane protein</topology>
    </subcellularLocation>
</comment>
<dbReference type="InterPro" id="IPR020966">
    <property type="entry name" value="ALMT"/>
</dbReference>
<evidence type="ECO:0000256" key="7">
    <source>
        <dbReference type="ARBA" id="ARBA00023136"/>
    </source>
</evidence>
<feature type="compositionally biased region" description="Polar residues" evidence="9">
    <location>
        <begin position="480"/>
        <end position="493"/>
    </location>
</feature>
<keyword evidence="3" id="KW-0813">Transport</keyword>
<evidence type="ECO:0000256" key="4">
    <source>
        <dbReference type="ARBA" id="ARBA00022692"/>
    </source>
</evidence>
<dbReference type="GO" id="GO:0016020">
    <property type="term" value="C:membrane"/>
    <property type="evidence" value="ECO:0007669"/>
    <property type="project" value="UniProtKB-SubCell"/>
</dbReference>
<feature type="region of interest" description="Disordered" evidence="9">
    <location>
        <begin position="466"/>
        <end position="499"/>
    </location>
</feature>
<evidence type="ECO:0000256" key="1">
    <source>
        <dbReference type="ARBA" id="ARBA00004141"/>
    </source>
</evidence>
<keyword evidence="5 10" id="KW-1133">Transmembrane helix</keyword>
<comment type="similarity">
    <text evidence="2">Belongs to the aromatic acid exporter (TC 2.A.85) family.</text>
</comment>
<evidence type="ECO:0000256" key="9">
    <source>
        <dbReference type="SAM" id="MobiDB-lite"/>
    </source>
</evidence>
<dbReference type="STRING" id="93759.A0A1R3FYV4"/>
<evidence type="ECO:0000256" key="10">
    <source>
        <dbReference type="SAM" id="Phobius"/>
    </source>
</evidence>
<feature type="transmembrane region" description="Helical" evidence="10">
    <location>
        <begin position="191"/>
        <end position="213"/>
    </location>
</feature>
<evidence type="ECO:0000256" key="8">
    <source>
        <dbReference type="ARBA" id="ARBA00023303"/>
    </source>
</evidence>
<keyword evidence="6" id="KW-0406">Ion transport</keyword>
<evidence type="ECO:0000256" key="6">
    <source>
        <dbReference type="ARBA" id="ARBA00023065"/>
    </source>
</evidence>
<sequence length="499" mass="55021">MDLECASQVKQGLFARGWSRVKALAKNFKTKVFDFFSNVKKLGQEDPRRVVHSLKVGLALTLVSLFYYYQPLYDSFGVSAMWAVMTVVVVFEFSVGATLGKGVNRGIATLLAGVLAVGAHKVAILSGRIGEPIVLGFFVFIQAAVSTFARFYPKMKARYDYGLLIFILTFSLISVSGYRDDDLLELAHKRLSTVLIGGSTCVVISILLFPVWAGQDLHNLIASNIEKLAHFLEGFGDEYFKMAEQEGESKDDKSFLQGYKSVLNSKSNEDALANFARWEPGHGRFQFRHPWKQYQKVGALTRHCAYRIESLSGYLNADIQGKPEIRTKIQETCTKMSLESGKALKELGLAIKTMTKPFAADTHIENSKSAAKNLNSLLKSGLWDDEMDLLEIVPVATVASLLIDVVNCTEEIAESVRELASMANFQGIKTSSVSPEKPKPDHQIQAVKSNSDEAILNCSSFIITIGDGESSSHDQEPEDSSPTMNNITSSRPSPRTAEV</sequence>
<dbReference type="PANTHER" id="PTHR31086">
    <property type="entry name" value="ALUMINUM-ACTIVATED MALATE TRANSPORTER 10"/>
    <property type="match status" value="1"/>
</dbReference>
<proteinExistence type="inferred from homology"/>
<keyword evidence="12" id="KW-1185">Reference proteome</keyword>
<name>A0A1R3FYV4_9ROSI</name>
<protein>
    <submittedName>
        <fullName evidence="11">Aluminum-activated malate transporter</fullName>
    </submittedName>
</protein>
<gene>
    <name evidence="11" type="ORF">COLO4_37848</name>
</gene>